<name>A0AAV4QDL2_CAEEX</name>
<proteinExistence type="predicted"/>
<gene>
    <name evidence="3" type="ORF">CEXT_150631</name>
</gene>
<dbReference type="SUPFAM" id="SSF57667">
    <property type="entry name" value="beta-beta-alpha zinc fingers"/>
    <property type="match status" value="1"/>
</dbReference>
<evidence type="ECO:0000313" key="4">
    <source>
        <dbReference type="Proteomes" id="UP001054945"/>
    </source>
</evidence>
<evidence type="ECO:0000313" key="3">
    <source>
        <dbReference type="EMBL" id="GIY06426.1"/>
    </source>
</evidence>
<dbReference type="Proteomes" id="UP001054945">
    <property type="component" value="Unassembled WGS sequence"/>
</dbReference>
<keyword evidence="1" id="KW-0862">Zinc</keyword>
<dbReference type="EMBL" id="BPLR01005957">
    <property type="protein sequence ID" value="GIY06426.1"/>
    <property type="molecule type" value="Genomic_DNA"/>
</dbReference>
<keyword evidence="4" id="KW-1185">Reference proteome</keyword>
<dbReference type="GO" id="GO:0008270">
    <property type="term" value="F:zinc ion binding"/>
    <property type="evidence" value="ECO:0007669"/>
    <property type="project" value="UniProtKB-KW"/>
</dbReference>
<comment type="caution">
    <text evidence="3">The sequence shown here is derived from an EMBL/GenBank/DDBJ whole genome shotgun (WGS) entry which is preliminary data.</text>
</comment>
<dbReference type="AlphaFoldDB" id="A0AAV4QDL2"/>
<dbReference type="PROSITE" id="PS50157">
    <property type="entry name" value="ZINC_FINGER_C2H2_2"/>
    <property type="match status" value="1"/>
</dbReference>
<reference evidence="3 4" key="1">
    <citation type="submission" date="2021-06" db="EMBL/GenBank/DDBJ databases">
        <title>Caerostris extrusa draft genome.</title>
        <authorList>
            <person name="Kono N."/>
            <person name="Arakawa K."/>
        </authorList>
    </citation>
    <scope>NUCLEOTIDE SEQUENCE [LARGE SCALE GENOMIC DNA]</scope>
</reference>
<keyword evidence="1" id="KW-0479">Metal-binding</keyword>
<organism evidence="3 4">
    <name type="scientific">Caerostris extrusa</name>
    <name type="common">Bark spider</name>
    <name type="synonym">Caerostris bankana</name>
    <dbReference type="NCBI Taxonomy" id="172846"/>
    <lineage>
        <taxon>Eukaryota</taxon>
        <taxon>Metazoa</taxon>
        <taxon>Ecdysozoa</taxon>
        <taxon>Arthropoda</taxon>
        <taxon>Chelicerata</taxon>
        <taxon>Arachnida</taxon>
        <taxon>Araneae</taxon>
        <taxon>Araneomorphae</taxon>
        <taxon>Entelegynae</taxon>
        <taxon>Araneoidea</taxon>
        <taxon>Araneidae</taxon>
        <taxon>Caerostris</taxon>
    </lineage>
</organism>
<dbReference type="Gene3D" id="3.30.160.60">
    <property type="entry name" value="Classic Zinc Finger"/>
    <property type="match status" value="1"/>
</dbReference>
<dbReference type="InterPro" id="IPR036236">
    <property type="entry name" value="Znf_C2H2_sf"/>
</dbReference>
<feature type="domain" description="C2H2-type" evidence="2">
    <location>
        <begin position="27"/>
        <end position="54"/>
    </location>
</feature>
<evidence type="ECO:0000259" key="2">
    <source>
        <dbReference type="PROSITE" id="PS50157"/>
    </source>
</evidence>
<evidence type="ECO:0000256" key="1">
    <source>
        <dbReference type="PROSITE-ProRule" id="PRU00042"/>
    </source>
</evidence>
<dbReference type="InterPro" id="IPR013087">
    <property type="entry name" value="Znf_C2H2_type"/>
</dbReference>
<keyword evidence="1" id="KW-0863">Zinc-finger</keyword>
<sequence length="84" mass="10049">MSNNIEKKSIQEKLFLPSFTSCVSHRFKCIYCPYSSDVSTNVKNHILTHTKERKFKCLYCEMKFTLKHHLKNMSLQSMMFIHEK</sequence>
<accession>A0AAV4QDL2</accession>
<protein>
    <recommendedName>
        <fullName evidence="2">C2H2-type domain-containing protein</fullName>
    </recommendedName>
</protein>